<protein>
    <recommendedName>
        <fullName evidence="7">BHLH domain-containing protein</fullName>
    </recommendedName>
</protein>
<dbReference type="Gene3D" id="4.10.280.10">
    <property type="entry name" value="Helix-loop-helix DNA-binding domain"/>
    <property type="match status" value="1"/>
</dbReference>
<feature type="domain" description="BHLH" evidence="7">
    <location>
        <begin position="274"/>
        <end position="323"/>
    </location>
</feature>
<evidence type="ECO:0000259" key="7">
    <source>
        <dbReference type="PROSITE" id="PS50888"/>
    </source>
</evidence>
<sequence>MDGLQAVWDHHHHHDHSSSSLLWSNFANNNKLIMAMDQQDGEEDFFLNPIPQFLHSNNTHKGQDSVGNTSSSLIMTPPAAGFGTDGSMESLDCLLTSASNNSHTATTTSAEDADDDCIPLIFSPAAAGNFWNTTPPLPPAVTTATAVLSSGDSSDNYDKTTRHNNDGRATGKRKSTNVETGGHKKTKPSTAKKPRHSYTSATSSSDDRSKNISFQQGTCLTGSSYPEEPDQEAIAQMKEMIYRAACFRPVMNIGAEEDVAAAATERPKRKNVRISTDPQTVAARQRRERISERIRVLQRLVPGGNKMDTASMLDEAANYLKFLRSQVMALENNKISTSPSPPSSSATLQSLFPLVVPTNLTFSPSMIPTTNNYGHNQSGGSNILGSGGGGVVLPMQTQNNFPSLCCSKLRVVKAECRWRK</sequence>
<name>A0AAV0Q766_9ROSI</name>
<evidence type="ECO:0000256" key="3">
    <source>
        <dbReference type="ARBA" id="ARBA00023125"/>
    </source>
</evidence>
<reference evidence="8" key="1">
    <citation type="submission" date="2022-08" db="EMBL/GenBank/DDBJ databases">
        <authorList>
            <person name="Gutierrez-Valencia J."/>
        </authorList>
    </citation>
    <scope>NUCLEOTIDE SEQUENCE</scope>
</reference>
<dbReference type="PROSITE" id="PS50888">
    <property type="entry name" value="BHLH"/>
    <property type="match status" value="1"/>
</dbReference>
<proteinExistence type="predicted"/>
<evidence type="ECO:0000256" key="4">
    <source>
        <dbReference type="ARBA" id="ARBA00023163"/>
    </source>
</evidence>
<feature type="region of interest" description="Disordered" evidence="6">
    <location>
        <begin position="147"/>
        <end position="211"/>
    </location>
</feature>
<feature type="region of interest" description="Disordered" evidence="6">
    <location>
        <begin position="263"/>
        <end position="287"/>
    </location>
</feature>
<keyword evidence="5" id="KW-0539">Nucleus</keyword>
<dbReference type="SUPFAM" id="SSF47459">
    <property type="entry name" value="HLH, helix-loop-helix DNA-binding domain"/>
    <property type="match status" value="1"/>
</dbReference>
<keyword evidence="2" id="KW-0805">Transcription regulation</keyword>
<dbReference type="PANTHER" id="PTHR45914:SF12">
    <property type="entry name" value="TRANSCRIPTION FACTOR BHLH87"/>
    <property type="match status" value="1"/>
</dbReference>
<dbReference type="EMBL" id="CAMGYJ010000009">
    <property type="protein sequence ID" value="CAI0540082.1"/>
    <property type="molecule type" value="Genomic_DNA"/>
</dbReference>
<keyword evidence="9" id="KW-1185">Reference proteome</keyword>
<dbReference type="InterPro" id="IPR036638">
    <property type="entry name" value="HLH_DNA-bd_sf"/>
</dbReference>
<dbReference type="GO" id="GO:0003677">
    <property type="term" value="F:DNA binding"/>
    <property type="evidence" value="ECO:0007669"/>
    <property type="project" value="UniProtKB-KW"/>
</dbReference>
<evidence type="ECO:0000256" key="5">
    <source>
        <dbReference type="ARBA" id="ARBA00023242"/>
    </source>
</evidence>
<organism evidence="8 9">
    <name type="scientific">Linum tenue</name>
    <dbReference type="NCBI Taxonomy" id="586396"/>
    <lineage>
        <taxon>Eukaryota</taxon>
        <taxon>Viridiplantae</taxon>
        <taxon>Streptophyta</taxon>
        <taxon>Embryophyta</taxon>
        <taxon>Tracheophyta</taxon>
        <taxon>Spermatophyta</taxon>
        <taxon>Magnoliopsida</taxon>
        <taxon>eudicotyledons</taxon>
        <taxon>Gunneridae</taxon>
        <taxon>Pentapetalae</taxon>
        <taxon>rosids</taxon>
        <taxon>fabids</taxon>
        <taxon>Malpighiales</taxon>
        <taxon>Linaceae</taxon>
        <taxon>Linum</taxon>
    </lineage>
</organism>
<keyword evidence="4" id="KW-0804">Transcription</keyword>
<dbReference type="GO" id="GO:0005634">
    <property type="term" value="C:nucleus"/>
    <property type="evidence" value="ECO:0007669"/>
    <property type="project" value="UniProtKB-SubCell"/>
</dbReference>
<comment type="subcellular location">
    <subcellularLocation>
        <location evidence="1">Nucleus</location>
    </subcellularLocation>
</comment>
<feature type="non-terminal residue" evidence="8">
    <location>
        <position position="420"/>
    </location>
</feature>
<feature type="compositionally biased region" description="Basic residues" evidence="6">
    <location>
        <begin position="183"/>
        <end position="196"/>
    </location>
</feature>
<dbReference type="PANTHER" id="PTHR45914">
    <property type="entry name" value="TRANSCRIPTION FACTOR HEC3-RELATED"/>
    <property type="match status" value="1"/>
</dbReference>
<keyword evidence="3" id="KW-0238">DNA-binding</keyword>
<dbReference type="Proteomes" id="UP001154282">
    <property type="component" value="Unassembled WGS sequence"/>
</dbReference>
<feature type="compositionally biased region" description="Basic and acidic residues" evidence="6">
    <location>
        <begin position="156"/>
        <end position="166"/>
    </location>
</feature>
<gene>
    <name evidence="8" type="ORF">LITE_LOCUS41532</name>
</gene>
<dbReference type="GO" id="GO:0003700">
    <property type="term" value="F:DNA-binding transcription factor activity"/>
    <property type="evidence" value="ECO:0007669"/>
    <property type="project" value="InterPro"/>
</dbReference>
<dbReference type="InterPro" id="IPR011598">
    <property type="entry name" value="bHLH_dom"/>
</dbReference>
<comment type="caution">
    <text evidence="8">The sequence shown here is derived from an EMBL/GenBank/DDBJ whole genome shotgun (WGS) entry which is preliminary data.</text>
</comment>
<evidence type="ECO:0000256" key="6">
    <source>
        <dbReference type="SAM" id="MobiDB-lite"/>
    </source>
</evidence>
<dbReference type="InterPro" id="IPR045843">
    <property type="entry name" value="IND-like"/>
</dbReference>
<dbReference type="Pfam" id="PF00010">
    <property type="entry name" value="HLH"/>
    <property type="match status" value="1"/>
</dbReference>
<dbReference type="GO" id="GO:0046983">
    <property type="term" value="F:protein dimerization activity"/>
    <property type="evidence" value="ECO:0007669"/>
    <property type="project" value="InterPro"/>
</dbReference>
<evidence type="ECO:0000256" key="1">
    <source>
        <dbReference type="ARBA" id="ARBA00004123"/>
    </source>
</evidence>
<evidence type="ECO:0000256" key="2">
    <source>
        <dbReference type="ARBA" id="ARBA00023015"/>
    </source>
</evidence>
<dbReference type="SMART" id="SM00353">
    <property type="entry name" value="HLH"/>
    <property type="match status" value="1"/>
</dbReference>
<evidence type="ECO:0000313" key="8">
    <source>
        <dbReference type="EMBL" id="CAI0540082.1"/>
    </source>
</evidence>
<evidence type="ECO:0000313" key="9">
    <source>
        <dbReference type="Proteomes" id="UP001154282"/>
    </source>
</evidence>
<accession>A0AAV0Q766</accession>
<dbReference type="AlphaFoldDB" id="A0AAV0Q766"/>